<dbReference type="InterPro" id="IPR010090">
    <property type="entry name" value="Phage_tape_meas"/>
</dbReference>
<dbReference type="NCBIfam" id="TIGR01760">
    <property type="entry name" value="tape_meas_TP901"/>
    <property type="match status" value="1"/>
</dbReference>
<reference evidence="4" key="1">
    <citation type="submission" date="2007-09" db="EMBL/GenBank/DDBJ databases">
        <title>Complete sequence of plasmid of Serratia proteamaculans 568.</title>
        <authorList>
            <consortium name="US DOE Joint Genome Institute"/>
            <person name="Copeland A."/>
            <person name="Lucas S."/>
            <person name="Lapidus A."/>
            <person name="Barry K."/>
            <person name="Glavina del Rio T."/>
            <person name="Dalin E."/>
            <person name="Tice H."/>
            <person name="Pitluck S."/>
            <person name="Chain P."/>
            <person name="Malfatti S."/>
            <person name="Shin M."/>
            <person name="Vergez L."/>
            <person name="Schmutz J."/>
            <person name="Larimer F."/>
            <person name="Land M."/>
            <person name="Hauser L."/>
            <person name="Kyrpides N."/>
            <person name="Kim E."/>
            <person name="Taghavi S."/>
            <person name="Newman L."/>
            <person name="Vangronsveld J."/>
            <person name="van der Lelie D."/>
            <person name="Richardson P."/>
        </authorList>
    </citation>
    <scope>NUCLEOTIDE SEQUENCE [LARGE SCALE GENOMIC DNA]</scope>
    <source>
        <strain evidence="4">568</strain>
        <plasmid evidence="4">pSPRO01</plasmid>
    </source>
</reference>
<dbReference type="AlphaFoldDB" id="A8GLL3"/>
<evidence type="ECO:0000256" key="1">
    <source>
        <dbReference type="ARBA" id="ARBA00022612"/>
    </source>
</evidence>
<geneLocation type="plasmid" evidence="4">
    <name>pSPRO01</name>
</geneLocation>
<dbReference type="Pfam" id="PF10145">
    <property type="entry name" value="PhageMin_Tail"/>
    <property type="match status" value="1"/>
</dbReference>
<feature type="domain" description="Phage tail tape measure protein" evidence="3">
    <location>
        <begin position="252"/>
        <end position="451"/>
    </location>
</feature>
<dbReference type="PANTHER" id="PTHR37813">
    <property type="entry name" value="FELS-2 PROPHAGE PROTEIN"/>
    <property type="match status" value="1"/>
</dbReference>
<keyword evidence="4" id="KW-0614">Plasmid</keyword>
<dbReference type="eggNOG" id="COG5283">
    <property type="taxonomic scope" value="Bacteria"/>
</dbReference>
<protein>
    <submittedName>
        <fullName evidence="4">Phage tail tape measure protein, TP901 family</fullName>
    </submittedName>
</protein>
<proteinExistence type="predicted"/>
<evidence type="ECO:0000256" key="2">
    <source>
        <dbReference type="SAM" id="Coils"/>
    </source>
</evidence>
<sequence>MAGKNYQLAFQIGGKVSASLPKSFNEASRAILSLNEQLNTVKEQRAAVQKLEGMKQKVGQTALEYHKAAERVKELQKELSATEAPTKKMTREFERAKTQSSNLRDTLRKQRDELAKLKRSYDGADTSARALATRNKELAASADRNRAAQIKAIEQVQRYKTALSESSRNVKDAKRSQDEYNKSLAQRNALQREKYSEAKGKLTSSAVQTAAGGAGVFMAAKKAADFNRENQLIGNTADMTKKEVVAMGQAMLKTANQTGQFAGDIQAAQGYLVAAGQNYKTAQANLFTIGKTATGTGSEILDVAKATFTLEDALKINPSQMQTALDILVQSGKEGNFEFNDMAKTLPVLGAQFQALKMGGTEAAATMGAALQIARKGAATSDEAANNMNNFMAKILSPETLKKASKNFNVDLYSIIQKAQKGGKNPFEAAMQEVMKMTKGGDQKLLGELFGDMQVQNFVRPMIQNFEEYKAIKKKALAASGVVDKDFEIMMKENAQGLKNLKISTDNAANSFGQALQPALNKTLAIIVPLITKMSEWVANNPALVSQITLTVGAVLSFRTAILACRVAMLALGVATKMTPFGWIQLAIMGAVTAGVALYENWDSIKAYAKEAWPKIKEYGVSALNFLKDVFMNFTPVGWLIKAFQAGKDILTNIDWSASGRAIIQTLIDGVKAKASALIDEVKGVFDTVREYLPFSDAKVGPFSDLTKSGSAIIGTLAAGVKSNNSLPGAVAGQFSQVPLATGGIASAGKSFSRQSPISSGAMGQISYSPIIHLAAGSGAETRAAVDAGLKAGADDFERRLKSLMTQQQRLNYA</sequence>
<feature type="coiled-coil region" evidence="2">
    <location>
        <begin position="93"/>
        <end position="120"/>
    </location>
</feature>
<feature type="coiled-coil region" evidence="2">
    <location>
        <begin position="24"/>
        <end position="54"/>
    </location>
</feature>
<evidence type="ECO:0000313" key="4">
    <source>
        <dbReference type="EMBL" id="ABV44003.1"/>
    </source>
</evidence>
<organism evidence="4">
    <name type="scientific">Serratia proteamaculans (strain 568)</name>
    <dbReference type="NCBI Taxonomy" id="399741"/>
    <lineage>
        <taxon>Bacteria</taxon>
        <taxon>Pseudomonadati</taxon>
        <taxon>Pseudomonadota</taxon>
        <taxon>Gammaproteobacteria</taxon>
        <taxon>Enterobacterales</taxon>
        <taxon>Yersiniaceae</taxon>
        <taxon>Serratia</taxon>
    </lineage>
</organism>
<dbReference type="EMBL" id="CP000827">
    <property type="protein sequence ID" value="ABV44003.1"/>
    <property type="molecule type" value="Genomic_DNA"/>
</dbReference>
<accession>A8GLL3</accession>
<keyword evidence="2" id="KW-0175">Coiled coil</keyword>
<dbReference type="HOGENOM" id="CLU_348040_0_0_6"/>
<gene>
    <name evidence="4" type="ordered locus">Spro_4911</name>
</gene>
<dbReference type="KEGG" id="spe:Spro_4911"/>
<name>A8GLL3_SERP5</name>
<keyword evidence="1" id="KW-1188">Viral release from host cell</keyword>
<dbReference type="OrthoDB" id="8019720at2"/>
<evidence type="ECO:0000259" key="3">
    <source>
        <dbReference type="Pfam" id="PF10145"/>
    </source>
</evidence>
<dbReference type="PANTHER" id="PTHR37813:SF1">
    <property type="entry name" value="FELS-2 PROPHAGE PROTEIN"/>
    <property type="match status" value="1"/>
</dbReference>